<dbReference type="Proteomes" id="UP000727962">
    <property type="component" value="Unassembled WGS sequence"/>
</dbReference>
<dbReference type="Pfam" id="PF01230">
    <property type="entry name" value="HIT"/>
    <property type="match status" value="1"/>
</dbReference>
<feature type="short sequence motif" description="Histidine triad motif" evidence="2 3">
    <location>
        <begin position="94"/>
        <end position="98"/>
    </location>
</feature>
<name>A0A931LYY0_FIMGI</name>
<reference evidence="5" key="1">
    <citation type="submission" date="2020-07" db="EMBL/GenBank/DDBJ databases">
        <title>Huge and variable diversity of episymbiotic CPR bacteria and DPANN archaea in groundwater ecosystems.</title>
        <authorList>
            <person name="He C.Y."/>
            <person name="Keren R."/>
            <person name="Whittaker M."/>
            <person name="Farag I.F."/>
            <person name="Doudna J."/>
            <person name="Cate J.H.D."/>
            <person name="Banfield J.F."/>
        </authorList>
    </citation>
    <scope>NUCLEOTIDE SEQUENCE</scope>
    <source>
        <strain evidence="5">NC_groundwater_17_Pr7_B-0.1um_64_12</strain>
    </source>
</reference>
<proteinExistence type="predicted"/>
<dbReference type="Gene3D" id="3.30.428.10">
    <property type="entry name" value="HIT-like"/>
    <property type="match status" value="1"/>
</dbReference>
<dbReference type="PROSITE" id="PS51084">
    <property type="entry name" value="HIT_2"/>
    <property type="match status" value="1"/>
</dbReference>
<dbReference type="InterPro" id="IPR036265">
    <property type="entry name" value="HIT-like_sf"/>
</dbReference>
<gene>
    <name evidence="5" type="ORF">HYR64_09520</name>
</gene>
<dbReference type="EMBL" id="JACOSL010000059">
    <property type="protein sequence ID" value="MBI1757330.1"/>
    <property type="molecule type" value="Genomic_DNA"/>
</dbReference>
<evidence type="ECO:0000256" key="1">
    <source>
        <dbReference type="PIRSR" id="PIRSR601310-1"/>
    </source>
</evidence>
<dbReference type="InterPro" id="IPR011146">
    <property type="entry name" value="HIT-like"/>
</dbReference>
<dbReference type="SUPFAM" id="SSF54197">
    <property type="entry name" value="HIT-like"/>
    <property type="match status" value="1"/>
</dbReference>
<dbReference type="InterPro" id="IPR001310">
    <property type="entry name" value="Histidine_triad_HIT"/>
</dbReference>
<protein>
    <submittedName>
        <fullName evidence="5">HIT domain-containing protein</fullName>
    </submittedName>
</protein>
<dbReference type="GO" id="GO:0003824">
    <property type="term" value="F:catalytic activity"/>
    <property type="evidence" value="ECO:0007669"/>
    <property type="project" value="InterPro"/>
</dbReference>
<evidence type="ECO:0000313" key="6">
    <source>
        <dbReference type="Proteomes" id="UP000727962"/>
    </source>
</evidence>
<evidence type="ECO:0000313" key="5">
    <source>
        <dbReference type="EMBL" id="MBI1757330.1"/>
    </source>
</evidence>
<evidence type="ECO:0000256" key="2">
    <source>
        <dbReference type="PIRSR" id="PIRSR601310-3"/>
    </source>
</evidence>
<comment type="caution">
    <text evidence="5">The sequence shown here is derived from an EMBL/GenBank/DDBJ whole genome shotgun (WGS) entry which is preliminary data.</text>
</comment>
<dbReference type="PANTHER" id="PTHR23089">
    <property type="entry name" value="HISTIDINE TRIAD HIT PROTEIN"/>
    <property type="match status" value="1"/>
</dbReference>
<dbReference type="PRINTS" id="PR00332">
    <property type="entry name" value="HISTRIAD"/>
</dbReference>
<evidence type="ECO:0000259" key="4">
    <source>
        <dbReference type="PROSITE" id="PS51084"/>
    </source>
</evidence>
<organism evidence="5 6">
    <name type="scientific">Fimbriimonas ginsengisoli</name>
    <dbReference type="NCBI Taxonomy" id="1005039"/>
    <lineage>
        <taxon>Bacteria</taxon>
        <taxon>Bacillati</taxon>
        <taxon>Armatimonadota</taxon>
        <taxon>Fimbriimonadia</taxon>
        <taxon>Fimbriimonadales</taxon>
        <taxon>Fimbriimonadaceae</taxon>
        <taxon>Fimbriimonas</taxon>
    </lineage>
</organism>
<feature type="active site" description="Tele-AMP-histidine intermediate" evidence="1">
    <location>
        <position position="96"/>
    </location>
</feature>
<evidence type="ECO:0000256" key="3">
    <source>
        <dbReference type="PROSITE-ProRule" id="PRU00464"/>
    </source>
</evidence>
<accession>A0A931LYY0</accession>
<sequence length="110" mass="12009">MATLFTRIIQREIPADIVYEDEHVVAFRDINPQAPVHIVIATREETPGLAQLPDQGDHRAILNAARLIAEQQGLKGGYRLVINQGEDGGQTVPHLHAHLLGGRAIGWPPG</sequence>
<feature type="domain" description="HIT" evidence="4">
    <location>
        <begin position="4"/>
        <end position="110"/>
    </location>
</feature>
<dbReference type="AlphaFoldDB" id="A0A931LYY0"/>